<sequence>MLENLVSGKENSRFILVHDTVQHRGNCILNYITQGLLNRLDIVILFLLDKHSRNFINSSRLYVHDGFTDPLKWVTAKSSSSEPISKPFFLKNVLTKTIENDESFTRLLSEKSMKVGIIINSLSSVISHQNIAVVCRDLCELLDYHTQSFEVKQIVALVHSDLHDENILSSINYIASTSIELKNFVDKKERSCHFIITHCKKSGKLTKKKEAYRIDSGSQVKVIPIEDKNNTEVKTTTSSESEDITSNLTFNLTLTEAQKQARAQLQLPYLLDDKTRQTQLDLGKKSQIFYEADEADDMDEEDPDDDLNI</sequence>
<evidence type="ECO:0000256" key="4">
    <source>
        <dbReference type="ARBA" id="ARBA00009567"/>
    </source>
</evidence>
<dbReference type="GO" id="GO:0033588">
    <property type="term" value="C:elongator holoenzyme complex"/>
    <property type="evidence" value="ECO:0007669"/>
    <property type="project" value="InterPro"/>
</dbReference>
<feature type="region of interest" description="Disordered" evidence="9">
    <location>
        <begin position="290"/>
        <end position="309"/>
    </location>
</feature>
<protein>
    <recommendedName>
        <fullName evidence="5">Elongator complex protein 5</fullName>
    </recommendedName>
</protein>
<evidence type="ECO:0000313" key="11">
    <source>
        <dbReference type="Proteomes" id="UP001152795"/>
    </source>
</evidence>
<dbReference type="Gene3D" id="3.40.50.300">
    <property type="entry name" value="P-loop containing nucleotide triphosphate hydrolases"/>
    <property type="match status" value="1"/>
</dbReference>
<dbReference type="GO" id="GO:0005634">
    <property type="term" value="C:nucleus"/>
    <property type="evidence" value="ECO:0007669"/>
    <property type="project" value="UniProtKB-SubCell"/>
</dbReference>
<dbReference type="AlphaFoldDB" id="A0A6S7GDF6"/>
<name>A0A6S7GDF6_PARCT</name>
<dbReference type="PANTHER" id="PTHR15641">
    <property type="entry name" value="ELONGATOR COMPLEX PROTEIN 5"/>
    <property type="match status" value="1"/>
</dbReference>
<evidence type="ECO:0000313" key="10">
    <source>
        <dbReference type="EMBL" id="CAB3991444.1"/>
    </source>
</evidence>
<dbReference type="PANTHER" id="PTHR15641:SF1">
    <property type="entry name" value="ELONGATOR COMPLEX PROTEIN 5"/>
    <property type="match status" value="1"/>
</dbReference>
<organism evidence="10 11">
    <name type="scientific">Paramuricea clavata</name>
    <name type="common">Red gorgonian</name>
    <name type="synonym">Violescent sea-whip</name>
    <dbReference type="NCBI Taxonomy" id="317549"/>
    <lineage>
        <taxon>Eukaryota</taxon>
        <taxon>Metazoa</taxon>
        <taxon>Cnidaria</taxon>
        <taxon>Anthozoa</taxon>
        <taxon>Octocorallia</taxon>
        <taxon>Malacalcyonacea</taxon>
        <taxon>Plexauridae</taxon>
        <taxon>Paramuricea</taxon>
    </lineage>
</organism>
<evidence type="ECO:0000256" key="5">
    <source>
        <dbReference type="ARBA" id="ARBA00020264"/>
    </source>
</evidence>
<accession>A0A6S7GDF6</accession>
<dbReference type="GO" id="GO:0002098">
    <property type="term" value="P:tRNA wobble uridine modification"/>
    <property type="evidence" value="ECO:0007669"/>
    <property type="project" value="InterPro"/>
</dbReference>
<comment type="pathway">
    <text evidence="3">tRNA modification; 5-methoxycarbonylmethyl-2-thiouridine-tRNA biosynthesis.</text>
</comment>
<keyword evidence="11" id="KW-1185">Reference proteome</keyword>
<evidence type="ECO:0000256" key="6">
    <source>
        <dbReference type="ARBA" id="ARBA00022490"/>
    </source>
</evidence>
<evidence type="ECO:0000256" key="9">
    <source>
        <dbReference type="SAM" id="MobiDB-lite"/>
    </source>
</evidence>
<evidence type="ECO:0000256" key="8">
    <source>
        <dbReference type="ARBA" id="ARBA00023242"/>
    </source>
</evidence>
<dbReference type="InterPro" id="IPR019519">
    <property type="entry name" value="Elp5"/>
</dbReference>
<dbReference type="InterPro" id="IPR027417">
    <property type="entry name" value="P-loop_NTPase"/>
</dbReference>
<keyword evidence="6" id="KW-0963">Cytoplasm</keyword>
<comment type="caution">
    <text evidence="10">The sequence shown here is derived from an EMBL/GenBank/DDBJ whole genome shotgun (WGS) entry which is preliminary data.</text>
</comment>
<gene>
    <name evidence="10" type="ORF">PACLA_8A053819</name>
</gene>
<evidence type="ECO:0000256" key="2">
    <source>
        <dbReference type="ARBA" id="ARBA00004496"/>
    </source>
</evidence>
<dbReference type="UniPathway" id="UPA00988"/>
<comment type="subcellular location">
    <subcellularLocation>
        <location evidence="2">Cytoplasm</location>
    </subcellularLocation>
    <subcellularLocation>
        <location evidence="1">Nucleus</location>
    </subcellularLocation>
</comment>
<proteinExistence type="inferred from homology"/>
<dbReference type="GO" id="GO:0000049">
    <property type="term" value="F:tRNA binding"/>
    <property type="evidence" value="ECO:0007669"/>
    <property type="project" value="TreeGrafter"/>
</dbReference>
<reference evidence="10" key="1">
    <citation type="submission" date="2020-04" db="EMBL/GenBank/DDBJ databases">
        <authorList>
            <person name="Alioto T."/>
            <person name="Alioto T."/>
            <person name="Gomez Garrido J."/>
        </authorList>
    </citation>
    <scope>NUCLEOTIDE SEQUENCE</scope>
    <source>
        <strain evidence="10">A484AB</strain>
    </source>
</reference>
<feature type="compositionally biased region" description="Acidic residues" evidence="9">
    <location>
        <begin position="291"/>
        <end position="309"/>
    </location>
</feature>
<evidence type="ECO:0000256" key="7">
    <source>
        <dbReference type="ARBA" id="ARBA00022694"/>
    </source>
</evidence>
<dbReference type="Pfam" id="PF10483">
    <property type="entry name" value="Elong_Iki1"/>
    <property type="match status" value="2"/>
</dbReference>
<dbReference type="EMBL" id="CACRXK020001851">
    <property type="protein sequence ID" value="CAB3991444.1"/>
    <property type="molecule type" value="Genomic_DNA"/>
</dbReference>
<dbReference type="OrthoDB" id="166907at2759"/>
<dbReference type="Proteomes" id="UP001152795">
    <property type="component" value="Unassembled WGS sequence"/>
</dbReference>
<keyword evidence="8" id="KW-0539">Nucleus</keyword>
<evidence type="ECO:0000256" key="1">
    <source>
        <dbReference type="ARBA" id="ARBA00004123"/>
    </source>
</evidence>
<comment type="similarity">
    <text evidence="4">Belongs to the ELP5 family.</text>
</comment>
<evidence type="ECO:0000256" key="3">
    <source>
        <dbReference type="ARBA" id="ARBA00005043"/>
    </source>
</evidence>
<dbReference type="GO" id="GO:0005829">
    <property type="term" value="C:cytosol"/>
    <property type="evidence" value="ECO:0007669"/>
    <property type="project" value="TreeGrafter"/>
</dbReference>
<keyword evidence="7" id="KW-0819">tRNA processing</keyword>